<feature type="transmembrane region" description="Helical" evidence="6">
    <location>
        <begin position="783"/>
        <end position="808"/>
    </location>
</feature>
<dbReference type="EMBL" id="CP011125">
    <property type="protein sequence ID" value="AKF09547.1"/>
    <property type="molecule type" value="Genomic_DNA"/>
</dbReference>
<dbReference type="Proteomes" id="UP000034883">
    <property type="component" value="Chromosome"/>
</dbReference>
<keyword evidence="9" id="KW-1185">Reference proteome</keyword>
<protein>
    <submittedName>
        <fullName evidence="8">Hopanoid-associated RND transporter, HpnN</fullName>
    </submittedName>
</protein>
<feature type="transmembrane region" description="Helical" evidence="6">
    <location>
        <begin position="20"/>
        <end position="41"/>
    </location>
</feature>
<evidence type="ECO:0000256" key="2">
    <source>
        <dbReference type="ARBA" id="ARBA00022475"/>
    </source>
</evidence>
<name>A0A0F6YKT1_9BACT</name>
<reference evidence="8 9" key="1">
    <citation type="submission" date="2015-03" db="EMBL/GenBank/DDBJ databases">
        <title>Genome assembly of Sandaracinus amylolyticus DSM 53668.</title>
        <authorList>
            <person name="Sharma G."/>
            <person name="Subramanian S."/>
        </authorList>
    </citation>
    <scope>NUCLEOTIDE SEQUENCE [LARGE SCALE GENOMIC DNA]</scope>
    <source>
        <strain evidence="8 9">DSM 53668</strain>
    </source>
</reference>
<organism evidence="8 9">
    <name type="scientific">Sandaracinus amylolyticus</name>
    <dbReference type="NCBI Taxonomy" id="927083"/>
    <lineage>
        <taxon>Bacteria</taxon>
        <taxon>Pseudomonadati</taxon>
        <taxon>Myxococcota</taxon>
        <taxon>Polyangia</taxon>
        <taxon>Polyangiales</taxon>
        <taxon>Sandaracinaceae</taxon>
        <taxon>Sandaracinus</taxon>
    </lineage>
</organism>
<keyword evidence="2" id="KW-1003">Cell membrane</keyword>
<comment type="subcellular location">
    <subcellularLocation>
        <location evidence="1">Cell membrane</location>
        <topology evidence="1">Multi-pass membrane protein</topology>
    </subcellularLocation>
</comment>
<evidence type="ECO:0000256" key="4">
    <source>
        <dbReference type="ARBA" id="ARBA00022989"/>
    </source>
</evidence>
<gene>
    <name evidence="8" type="ORF">DB32_006696</name>
</gene>
<dbReference type="InterPro" id="IPR000731">
    <property type="entry name" value="SSD"/>
</dbReference>
<sequence length="818" mass="89344">MSEQKEPRLERALGALGRFVSRHAGAVVIALLLSLIPAGWLSMRLDVSASFLDLLPDDELPVRQLDQVLRHARGASDVVIAISTEDRELAERFGRAMIEELERDEGIQGIGGHVDTEWFRQRQLLFVPERELEDLIARAEEAIDRETMRRSGFDLGLDDEDADEEDTSELLAEVDRGEERLGRREWVETRDGRYLAVWAFFSGNTGDLEFGRQAWARVRAVADRLRDGERFPRDLEVRYAGGIPSRVEDERALVSDLQIAGAVGFLGVILLIVAALRAPRAIVLLAVPLFTGLLWTFAFARLAVGHLNIISGFLFSILSGLGIEYGIHLLHRYRELREEGLPLDRAIEKLVSTTGRALLSGSMTNAGVFAVIAAAQFRGFSEFGLIASIGLLLTLVATLLGMPALLVLFERIAPMKMRAAPDDTKPPLRVPAALRWIVVIAVPIAAIVGATLIARGDVRFDGNWRLLAGDSDATRFGEYLRHQLSGRFNAAVLWVPDDADLPRVEEVIDSVRAARTARGEPFDVVDVATLADVFPSPEAQARRAALAQDLGAQLRRIRPAMLDDAGRARLEEGLALVERARPFSLDEMPYSVVGHLLTSDDHGSIVHVRAAETDDADTGVLVAWAAQAREIAAAFVRAGVDAPMLSENWIAGEIFERIAHDGRFLVIGTVLAVFVVLLLDFRRPFAAAAVLSSVLLGVVAMAVGLWLAGVQLNFMNAAILPVCVSISLDNAIHVYHRWREGGPGSIPIVLRHTTMANLLASATNLLGFAALVLTHHAGLRSVAYLAIIGVTSTYLSTTVWFPMVLATIDAWSAKTPRG</sequence>
<dbReference type="PANTHER" id="PTHR33406">
    <property type="entry name" value="MEMBRANE PROTEIN MJ1562-RELATED"/>
    <property type="match status" value="1"/>
</dbReference>
<feature type="transmembrane region" description="Helical" evidence="6">
    <location>
        <begin position="686"/>
        <end position="708"/>
    </location>
</feature>
<dbReference type="RefSeq" id="WP_157069657.1">
    <property type="nucleotide sequence ID" value="NZ_CP011125.1"/>
</dbReference>
<feature type="transmembrane region" description="Helical" evidence="6">
    <location>
        <begin position="756"/>
        <end position="777"/>
    </location>
</feature>
<dbReference type="STRING" id="927083.DB32_006696"/>
<keyword evidence="4 6" id="KW-1133">Transmembrane helix</keyword>
<dbReference type="Gene3D" id="1.20.1640.10">
    <property type="entry name" value="Multidrug efflux transporter AcrB transmembrane domain"/>
    <property type="match status" value="2"/>
</dbReference>
<evidence type="ECO:0000256" key="1">
    <source>
        <dbReference type="ARBA" id="ARBA00004651"/>
    </source>
</evidence>
<evidence type="ECO:0000259" key="7">
    <source>
        <dbReference type="PROSITE" id="PS50156"/>
    </source>
</evidence>
<proteinExistence type="predicted"/>
<evidence type="ECO:0000313" key="9">
    <source>
        <dbReference type="Proteomes" id="UP000034883"/>
    </source>
</evidence>
<dbReference type="AlphaFoldDB" id="A0A0F6YKT1"/>
<keyword evidence="5 6" id="KW-0472">Membrane</keyword>
<dbReference type="SUPFAM" id="SSF82866">
    <property type="entry name" value="Multidrug efflux transporter AcrB transmembrane domain"/>
    <property type="match status" value="2"/>
</dbReference>
<feature type="transmembrane region" description="Helical" evidence="6">
    <location>
        <begin position="383"/>
        <end position="409"/>
    </location>
</feature>
<dbReference type="KEGG" id="samy:DB32_006696"/>
<evidence type="ECO:0000256" key="3">
    <source>
        <dbReference type="ARBA" id="ARBA00022692"/>
    </source>
</evidence>
<dbReference type="GO" id="GO:0005886">
    <property type="term" value="C:plasma membrane"/>
    <property type="evidence" value="ECO:0007669"/>
    <property type="project" value="UniProtKB-SubCell"/>
</dbReference>
<dbReference type="PANTHER" id="PTHR33406:SF13">
    <property type="entry name" value="MEMBRANE PROTEIN YDFJ"/>
    <property type="match status" value="1"/>
</dbReference>
<feature type="domain" description="SSD" evidence="7">
    <location>
        <begin position="315"/>
        <end position="408"/>
    </location>
</feature>
<keyword evidence="3 6" id="KW-0812">Transmembrane</keyword>
<feature type="transmembrane region" description="Helical" evidence="6">
    <location>
        <begin position="309"/>
        <end position="327"/>
    </location>
</feature>
<dbReference type="Pfam" id="PF03176">
    <property type="entry name" value="MMPL"/>
    <property type="match status" value="1"/>
</dbReference>
<evidence type="ECO:0000256" key="5">
    <source>
        <dbReference type="ARBA" id="ARBA00023136"/>
    </source>
</evidence>
<dbReference type="InterPro" id="IPR004869">
    <property type="entry name" value="MMPL_dom"/>
</dbReference>
<accession>A0A0F6YKT1</accession>
<dbReference type="PROSITE" id="PS50156">
    <property type="entry name" value="SSD"/>
    <property type="match status" value="1"/>
</dbReference>
<evidence type="ECO:0000256" key="6">
    <source>
        <dbReference type="SAM" id="Phobius"/>
    </source>
</evidence>
<feature type="transmembrane region" description="Helical" evidence="6">
    <location>
        <begin position="433"/>
        <end position="454"/>
    </location>
</feature>
<feature type="transmembrane region" description="Helical" evidence="6">
    <location>
        <begin position="662"/>
        <end position="679"/>
    </location>
</feature>
<dbReference type="InterPro" id="IPR050545">
    <property type="entry name" value="Mycobact_MmpL"/>
</dbReference>
<evidence type="ECO:0000313" key="8">
    <source>
        <dbReference type="EMBL" id="AKF09547.1"/>
    </source>
</evidence>
<feature type="transmembrane region" description="Helical" evidence="6">
    <location>
        <begin position="283"/>
        <end position="303"/>
    </location>
</feature>
<feature type="transmembrane region" description="Helical" evidence="6">
    <location>
        <begin position="257"/>
        <end position="276"/>
    </location>
</feature>
<feature type="transmembrane region" description="Helical" evidence="6">
    <location>
        <begin position="357"/>
        <end position="377"/>
    </location>
</feature>
<dbReference type="OrthoDB" id="49344at2"/>